<protein>
    <submittedName>
        <fullName evidence="4">Fumarylacetoacetate hydrolase family protein</fullName>
    </submittedName>
</protein>
<evidence type="ECO:0000259" key="3">
    <source>
        <dbReference type="Pfam" id="PF10370"/>
    </source>
</evidence>
<dbReference type="EMBL" id="JAEPWM010000017">
    <property type="protein sequence ID" value="MBK6009288.1"/>
    <property type="molecule type" value="Genomic_DNA"/>
</dbReference>
<dbReference type="GO" id="GO:0018773">
    <property type="term" value="F:acetylpyruvate hydrolase activity"/>
    <property type="evidence" value="ECO:0007669"/>
    <property type="project" value="TreeGrafter"/>
</dbReference>
<organism evidence="4 5">
    <name type="scientific">Ramlibacter ginsenosidimutans</name>
    <dbReference type="NCBI Taxonomy" id="502333"/>
    <lineage>
        <taxon>Bacteria</taxon>
        <taxon>Pseudomonadati</taxon>
        <taxon>Pseudomonadota</taxon>
        <taxon>Betaproteobacteria</taxon>
        <taxon>Burkholderiales</taxon>
        <taxon>Comamonadaceae</taxon>
        <taxon>Ramlibacter</taxon>
    </lineage>
</organism>
<dbReference type="Pfam" id="PF10370">
    <property type="entry name" value="Rv2993c-like_N"/>
    <property type="match status" value="1"/>
</dbReference>
<name>A0A934WQ84_9BURK</name>
<dbReference type="Proteomes" id="UP000630528">
    <property type="component" value="Unassembled WGS sequence"/>
</dbReference>
<dbReference type="GO" id="GO:0046872">
    <property type="term" value="F:metal ion binding"/>
    <property type="evidence" value="ECO:0007669"/>
    <property type="project" value="UniProtKB-KW"/>
</dbReference>
<reference evidence="4" key="2">
    <citation type="submission" date="2021-01" db="EMBL/GenBank/DDBJ databases">
        <authorList>
            <person name="Kang M."/>
        </authorList>
    </citation>
    <scope>NUCLEOTIDE SEQUENCE</scope>
    <source>
        <strain evidence="4">KACC 17527</strain>
    </source>
</reference>
<dbReference type="InterPro" id="IPR018833">
    <property type="entry name" value="Rv2993c-like_N"/>
</dbReference>
<dbReference type="InterPro" id="IPR036663">
    <property type="entry name" value="Fumarylacetoacetase_C_sf"/>
</dbReference>
<accession>A0A934WQ84</accession>
<keyword evidence="5" id="KW-1185">Reference proteome</keyword>
<dbReference type="Pfam" id="PF01557">
    <property type="entry name" value="FAA_hydrolase"/>
    <property type="match status" value="1"/>
</dbReference>
<evidence type="ECO:0000259" key="2">
    <source>
        <dbReference type="Pfam" id="PF01557"/>
    </source>
</evidence>
<dbReference type="SUPFAM" id="SSF56529">
    <property type="entry name" value="FAH"/>
    <property type="match status" value="1"/>
</dbReference>
<dbReference type="AlphaFoldDB" id="A0A934WQ84"/>
<feature type="domain" description="Rv2993c-like N-terminal" evidence="3">
    <location>
        <begin position="4"/>
        <end position="52"/>
    </location>
</feature>
<dbReference type="RefSeq" id="WP_201177768.1">
    <property type="nucleotide sequence ID" value="NZ_JAEPWM010000017.1"/>
</dbReference>
<dbReference type="PANTHER" id="PTHR11820">
    <property type="entry name" value="ACYLPYRUVASE"/>
    <property type="match status" value="1"/>
</dbReference>
<feature type="domain" description="Fumarylacetoacetase-like C-terminal" evidence="2">
    <location>
        <begin position="57"/>
        <end position="254"/>
    </location>
</feature>
<comment type="caution">
    <text evidence="4">The sequence shown here is derived from an EMBL/GenBank/DDBJ whole genome shotgun (WGS) entry which is preliminary data.</text>
</comment>
<proteinExistence type="predicted"/>
<evidence type="ECO:0000313" key="4">
    <source>
        <dbReference type="EMBL" id="MBK6009288.1"/>
    </source>
</evidence>
<keyword evidence="1" id="KW-0479">Metal-binding</keyword>
<evidence type="ECO:0000313" key="5">
    <source>
        <dbReference type="Proteomes" id="UP000630528"/>
    </source>
</evidence>
<keyword evidence="4" id="KW-0378">Hydrolase</keyword>
<dbReference type="InterPro" id="IPR011234">
    <property type="entry name" value="Fumarylacetoacetase-like_C"/>
</dbReference>
<dbReference type="Gene3D" id="3.90.850.10">
    <property type="entry name" value="Fumarylacetoacetase-like, C-terminal domain"/>
    <property type="match status" value="1"/>
</dbReference>
<dbReference type="PANTHER" id="PTHR11820:SF7">
    <property type="entry name" value="ACYLPYRUVASE FAHD1, MITOCHONDRIAL"/>
    <property type="match status" value="1"/>
</dbReference>
<gene>
    <name evidence="4" type="ORF">JJB11_24580</name>
</gene>
<evidence type="ECO:0000256" key="1">
    <source>
        <dbReference type="ARBA" id="ARBA00022723"/>
    </source>
</evidence>
<reference evidence="4" key="1">
    <citation type="journal article" date="2012" name="J. Microbiol. Biotechnol.">
        <title>Ramlibacter ginsenosidimutans sp. nov., with ginsenoside-converting activity.</title>
        <authorList>
            <person name="Wang L."/>
            <person name="An D.S."/>
            <person name="Kim S.G."/>
            <person name="Jin F.X."/>
            <person name="Kim S.C."/>
            <person name="Lee S.T."/>
            <person name="Im W.T."/>
        </authorList>
    </citation>
    <scope>NUCLEOTIDE SEQUENCE</scope>
    <source>
        <strain evidence="4">KACC 17527</strain>
    </source>
</reference>
<sequence length="255" mass="27921">MQLHWIRFLEGGKEQFGTLEGERVRVWHGDLFEYPQRGDRTLALAEVRLLTPVRPTKVIALWNNFKALGEKLGLAVPAEPLYLVKTPNSYLEPGGTIRHPGGSAKVVFEGELGIVIGKTCKQVAERDALAHVLGYTCANDVTVADILNRDASFAQWVRAKGFDTFCPFGPAVATGLDPEKLRVRTLLDGQVRQDYPVSDMRFSVAQLVSLISQDMSLLPGDIILCGTSIGVGSMKPGSTVEVEIDGIGRLTNRFN</sequence>